<keyword evidence="5" id="KW-1185">Reference proteome</keyword>
<feature type="compositionally biased region" description="Basic and acidic residues" evidence="2">
    <location>
        <begin position="154"/>
        <end position="167"/>
    </location>
</feature>
<dbReference type="Pfam" id="PF13581">
    <property type="entry name" value="HATPase_c_2"/>
    <property type="match status" value="1"/>
</dbReference>
<dbReference type="Proteomes" id="UP000600247">
    <property type="component" value="Unassembled WGS sequence"/>
</dbReference>
<dbReference type="PANTHER" id="PTHR35526">
    <property type="entry name" value="ANTI-SIGMA-F FACTOR RSBW-RELATED"/>
    <property type="match status" value="1"/>
</dbReference>
<name>A0A917HGH6_9BACL</name>
<dbReference type="InterPro" id="IPR050267">
    <property type="entry name" value="Anti-sigma-factor_SerPK"/>
</dbReference>
<evidence type="ECO:0000256" key="2">
    <source>
        <dbReference type="SAM" id="MobiDB-lite"/>
    </source>
</evidence>
<organism evidence="4 5">
    <name type="scientific">Paenibacillus radicis</name>
    <name type="common">ex Gao et al. 2016</name>
    <dbReference type="NCBI Taxonomy" id="1737354"/>
    <lineage>
        <taxon>Bacteria</taxon>
        <taxon>Bacillati</taxon>
        <taxon>Bacillota</taxon>
        <taxon>Bacilli</taxon>
        <taxon>Bacillales</taxon>
        <taxon>Paenibacillaceae</taxon>
        <taxon>Paenibacillus</taxon>
    </lineage>
</organism>
<dbReference type="CDD" id="cd16936">
    <property type="entry name" value="HATPase_RsbW-like"/>
    <property type="match status" value="1"/>
</dbReference>
<evidence type="ECO:0000256" key="1">
    <source>
        <dbReference type="ARBA" id="ARBA00022527"/>
    </source>
</evidence>
<proteinExistence type="predicted"/>
<dbReference type="SUPFAM" id="SSF55874">
    <property type="entry name" value="ATPase domain of HSP90 chaperone/DNA topoisomerase II/histidine kinase"/>
    <property type="match status" value="1"/>
</dbReference>
<dbReference type="RefSeq" id="WP_188890767.1">
    <property type="nucleotide sequence ID" value="NZ_BMHY01000007.1"/>
</dbReference>
<dbReference type="InterPro" id="IPR003594">
    <property type="entry name" value="HATPase_dom"/>
</dbReference>
<gene>
    <name evidence="4" type="ORF">GCM10010918_38100</name>
</gene>
<dbReference type="AlphaFoldDB" id="A0A917HGH6"/>
<protein>
    <recommendedName>
        <fullName evidence="3">Histidine kinase/HSP90-like ATPase domain-containing protein</fullName>
    </recommendedName>
</protein>
<sequence>MSNAWQFPIAREIQLHNRVDELERLNEWLEAVGEEAGWPPRAKLDLSLACEELIINIVNYGFPAGGEHYISVSLSASPLTAEVKIEDAGVPFNPLEEADPDMSLELEDRNVGGLGIFFIKQLMDDIHYERTNERNRFRMSKTFSYINKKTNNGKQEDNADEYRDAGH</sequence>
<accession>A0A917HGH6</accession>
<dbReference type="Gene3D" id="3.30.565.10">
    <property type="entry name" value="Histidine kinase-like ATPase, C-terminal domain"/>
    <property type="match status" value="1"/>
</dbReference>
<evidence type="ECO:0000313" key="5">
    <source>
        <dbReference type="Proteomes" id="UP000600247"/>
    </source>
</evidence>
<dbReference type="PANTHER" id="PTHR35526:SF6">
    <property type="entry name" value="SLR1861 PROTEIN"/>
    <property type="match status" value="1"/>
</dbReference>
<reference evidence="4 5" key="1">
    <citation type="journal article" date="2014" name="Int. J. Syst. Evol. Microbiol.">
        <title>Complete genome sequence of Corynebacterium casei LMG S-19264T (=DSM 44701T), isolated from a smear-ripened cheese.</title>
        <authorList>
            <consortium name="US DOE Joint Genome Institute (JGI-PGF)"/>
            <person name="Walter F."/>
            <person name="Albersmeier A."/>
            <person name="Kalinowski J."/>
            <person name="Ruckert C."/>
        </authorList>
    </citation>
    <scope>NUCLEOTIDE SEQUENCE [LARGE SCALE GENOMIC DNA]</scope>
    <source>
        <strain evidence="4 5">CGMCC 1.15286</strain>
    </source>
</reference>
<keyword evidence="1" id="KW-0723">Serine/threonine-protein kinase</keyword>
<feature type="region of interest" description="Disordered" evidence="2">
    <location>
        <begin position="148"/>
        <end position="167"/>
    </location>
</feature>
<evidence type="ECO:0000313" key="4">
    <source>
        <dbReference type="EMBL" id="GGG77748.1"/>
    </source>
</evidence>
<keyword evidence="1" id="KW-0808">Transferase</keyword>
<keyword evidence="1" id="KW-0418">Kinase</keyword>
<comment type="caution">
    <text evidence="4">The sequence shown here is derived from an EMBL/GenBank/DDBJ whole genome shotgun (WGS) entry which is preliminary data.</text>
</comment>
<dbReference type="GO" id="GO:0004674">
    <property type="term" value="F:protein serine/threonine kinase activity"/>
    <property type="evidence" value="ECO:0007669"/>
    <property type="project" value="UniProtKB-KW"/>
</dbReference>
<evidence type="ECO:0000259" key="3">
    <source>
        <dbReference type="Pfam" id="PF13581"/>
    </source>
</evidence>
<dbReference type="EMBL" id="BMHY01000007">
    <property type="protein sequence ID" value="GGG77748.1"/>
    <property type="molecule type" value="Genomic_DNA"/>
</dbReference>
<dbReference type="InterPro" id="IPR036890">
    <property type="entry name" value="HATPase_C_sf"/>
</dbReference>
<feature type="domain" description="Histidine kinase/HSP90-like ATPase" evidence="3">
    <location>
        <begin position="17"/>
        <end position="141"/>
    </location>
</feature>